<dbReference type="SUPFAM" id="SSF51735">
    <property type="entry name" value="NAD(P)-binding Rossmann-fold domains"/>
    <property type="match status" value="1"/>
</dbReference>
<dbReference type="RefSeq" id="WP_182550237.1">
    <property type="nucleotide sequence ID" value="NZ_JACGXN010000004.1"/>
</dbReference>
<evidence type="ECO:0000256" key="8">
    <source>
        <dbReference type="ARBA" id="ARBA00039407"/>
    </source>
</evidence>
<keyword evidence="4" id="KW-0119">Carbohydrate metabolism</keyword>
<name>A0A839EHZ2_9HYPH</name>
<evidence type="ECO:0000313" key="13">
    <source>
        <dbReference type="EMBL" id="MBA8879611.1"/>
    </source>
</evidence>
<feature type="domain" description="3-hydroxyisobutyrate dehydrogenase-like NAD-binding" evidence="12">
    <location>
        <begin position="171"/>
        <end position="290"/>
    </location>
</feature>
<evidence type="ECO:0000256" key="5">
    <source>
        <dbReference type="ARBA" id="ARBA00037062"/>
    </source>
</evidence>
<proteinExistence type="inferred from homology"/>
<dbReference type="GO" id="GO:0016616">
    <property type="term" value="F:oxidoreductase activity, acting on the CH-OH group of donors, NAD or NADP as acceptor"/>
    <property type="evidence" value="ECO:0007669"/>
    <property type="project" value="InterPro"/>
</dbReference>
<dbReference type="InterPro" id="IPR006115">
    <property type="entry name" value="6PGDH_NADP-bd"/>
</dbReference>
<feature type="domain" description="6-phosphogluconate dehydrogenase NADP-binding" evidence="11">
    <location>
        <begin position="8"/>
        <end position="167"/>
    </location>
</feature>
<dbReference type="Pfam" id="PF03446">
    <property type="entry name" value="NAD_binding_2"/>
    <property type="match status" value="1"/>
</dbReference>
<dbReference type="EC" id="1.1.1.411" evidence="7"/>
<reference evidence="13 14" key="1">
    <citation type="submission" date="2020-07" db="EMBL/GenBank/DDBJ databases">
        <title>Genomic Encyclopedia of Type Strains, Phase IV (KMG-V): Genome sequencing to study the core and pangenomes of soil and plant-associated prokaryotes.</title>
        <authorList>
            <person name="Whitman W."/>
        </authorList>
    </citation>
    <scope>NUCLEOTIDE SEQUENCE [LARGE SCALE GENOMIC DNA]</scope>
    <source>
        <strain evidence="13 14">AN3</strain>
    </source>
</reference>
<dbReference type="GO" id="GO:0050661">
    <property type="term" value="F:NADP binding"/>
    <property type="evidence" value="ECO:0007669"/>
    <property type="project" value="InterPro"/>
</dbReference>
<feature type="active site" evidence="10">
    <location>
        <position position="177"/>
    </location>
</feature>
<dbReference type="EMBL" id="JACGXN010000004">
    <property type="protein sequence ID" value="MBA8879611.1"/>
    <property type="molecule type" value="Genomic_DNA"/>
</dbReference>
<organism evidence="13 14">
    <name type="scientific">Phyllobacterium myrsinacearum</name>
    <dbReference type="NCBI Taxonomy" id="28101"/>
    <lineage>
        <taxon>Bacteria</taxon>
        <taxon>Pseudomonadati</taxon>
        <taxon>Pseudomonadota</taxon>
        <taxon>Alphaproteobacteria</taxon>
        <taxon>Hyphomicrobiales</taxon>
        <taxon>Phyllobacteriaceae</taxon>
        <taxon>Phyllobacterium</taxon>
    </lineage>
</organism>
<protein>
    <recommendedName>
        <fullName evidence="8">L-threonate dehydrogenase</fullName>
        <ecNumber evidence="7">1.1.1.411</ecNumber>
    </recommendedName>
</protein>
<dbReference type="Gene3D" id="3.40.50.720">
    <property type="entry name" value="NAD(P)-binding Rossmann-like Domain"/>
    <property type="match status" value="1"/>
</dbReference>
<dbReference type="AlphaFoldDB" id="A0A839EHZ2"/>
<dbReference type="NCBIfam" id="NF043037">
    <property type="entry name" value="ThreonDh"/>
    <property type="match status" value="1"/>
</dbReference>
<dbReference type="GO" id="GO:0051287">
    <property type="term" value="F:NAD binding"/>
    <property type="evidence" value="ECO:0007669"/>
    <property type="project" value="InterPro"/>
</dbReference>
<dbReference type="InterPro" id="IPR029154">
    <property type="entry name" value="HIBADH-like_NADP-bd"/>
</dbReference>
<evidence type="ECO:0000256" key="4">
    <source>
        <dbReference type="ARBA" id="ARBA00023277"/>
    </source>
</evidence>
<comment type="function">
    <text evidence="5">Catalyzes oxidation of L-threonate to 2-oxo-tetronate. Can use either NAD(+) or NADP(+) as cosubstrate, with a preference for NAD(+).</text>
</comment>
<keyword evidence="14" id="KW-1185">Reference proteome</keyword>
<keyword evidence="2 13" id="KW-0560">Oxidoreductase</keyword>
<comment type="similarity">
    <text evidence="6">Belongs to the HIBADH-related family. L-threonate dehydrogenase subfamily.</text>
</comment>
<gene>
    <name evidence="13" type="ORF">FHW16_003330</name>
</gene>
<dbReference type="InterPro" id="IPR008927">
    <property type="entry name" value="6-PGluconate_DH-like_C_sf"/>
</dbReference>
<evidence type="ECO:0000256" key="7">
    <source>
        <dbReference type="ARBA" id="ARBA00038870"/>
    </source>
</evidence>
<evidence type="ECO:0000313" key="14">
    <source>
        <dbReference type="Proteomes" id="UP000549052"/>
    </source>
</evidence>
<keyword evidence="1" id="KW-0521">NADP</keyword>
<dbReference type="PIRSF" id="PIRSF000103">
    <property type="entry name" value="HIBADH"/>
    <property type="match status" value="1"/>
</dbReference>
<evidence type="ECO:0000256" key="6">
    <source>
        <dbReference type="ARBA" id="ARBA00037979"/>
    </source>
</evidence>
<dbReference type="Proteomes" id="UP000549052">
    <property type="component" value="Unassembled WGS sequence"/>
</dbReference>
<evidence type="ECO:0000256" key="9">
    <source>
        <dbReference type="ARBA" id="ARBA00047312"/>
    </source>
</evidence>
<dbReference type="Pfam" id="PF14833">
    <property type="entry name" value="NAD_binding_11"/>
    <property type="match status" value="1"/>
</dbReference>
<evidence type="ECO:0000256" key="10">
    <source>
        <dbReference type="PIRSR" id="PIRSR000103-1"/>
    </source>
</evidence>
<dbReference type="InterPro" id="IPR036291">
    <property type="entry name" value="NAD(P)-bd_dom_sf"/>
</dbReference>
<comment type="caution">
    <text evidence="13">The sequence shown here is derived from an EMBL/GenBank/DDBJ whole genome shotgun (WGS) entry which is preliminary data.</text>
</comment>
<dbReference type="SUPFAM" id="SSF48179">
    <property type="entry name" value="6-phosphogluconate dehydrogenase C-terminal domain-like"/>
    <property type="match status" value="1"/>
</dbReference>
<dbReference type="PANTHER" id="PTHR43060">
    <property type="entry name" value="3-HYDROXYISOBUTYRATE DEHYDROGENASE-LIKE 1, MITOCHONDRIAL-RELATED"/>
    <property type="match status" value="1"/>
</dbReference>
<dbReference type="InterPro" id="IPR013328">
    <property type="entry name" value="6PGD_dom2"/>
</dbReference>
<keyword evidence="3" id="KW-0520">NAD</keyword>
<evidence type="ECO:0000259" key="11">
    <source>
        <dbReference type="Pfam" id="PF03446"/>
    </source>
</evidence>
<sequence length="307" mass="31844">MGEQSALKVCVIGLGSMGFGVATTLLRKGFDAVGYDVNEEVADRFVAAGGCVASTVCEAAESADIVIVVVVNATQTLAVLFGEGGAAKVMQKGGTILSFATMSPEMARDFERRAGELGVRYIDAPISGGALRAAAGELTIMASGHAEAFRHARPVLDAIAMKVYELGDEAGIGASFKIVNQLLAGVHIAAACEAITFAKAMGLDMDMVYEVITASAGNSWMFENRVPHILEGNYSPFSAVDIFTKDLGIVSDIGRGLKFPLPIASTALQMFVMTAAAGMGRDDDASIARLIAQITGLELPEAAGAVK</sequence>
<evidence type="ECO:0000256" key="3">
    <source>
        <dbReference type="ARBA" id="ARBA00023027"/>
    </source>
</evidence>
<evidence type="ECO:0000259" key="12">
    <source>
        <dbReference type="Pfam" id="PF14833"/>
    </source>
</evidence>
<dbReference type="InterPro" id="IPR015815">
    <property type="entry name" value="HIBADH-related"/>
</dbReference>
<dbReference type="PANTHER" id="PTHR43060:SF17">
    <property type="entry name" value="L-THREONATE DEHYDROGENASE"/>
    <property type="match status" value="1"/>
</dbReference>
<dbReference type="Gene3D" id="1.10.1040.10">
    <property type="entry name" value="N-(1-d-carboxylethyl)-l-norvaline Dehydrogenase, domain 2"/>
    <property type="match status" value="1"/>
</dbReference>
<evidence type="ECO:0000256" key="2">
    <source>
        <dbReference type="ARBA" id="ARBA00023002"/>
    </source>
</evidence>
<comment type="catalytic activity">
    <reaction evidence="9">
        <text>L-threonate + NAD(+) = 2-dehydro-L-erythronate + NADH + H(+)</text>
        <dbReference type="Rhea" id="RHEA:52548"/>
        <dbReference type="ChEBI" id="CHEBI:15378"/>
        <dbReference type="ChEBI" id="CHEBI:57540"/>
        <dbReference type="ChEBI" id="CHEBI:57561"/>
        <dbReference type="ChEBI" id="CHEBI:57945"/>
        <dbReference type="ChEBI" id="CHEBI:136669"/>
        <dbReference type="EC" id="1.1.1.411"/>
    </reaction>
</comment>
<accession>A0A839EHZ2</accession>
<evidence type="ECO:0000256" key="1">
    <source>
        <dbReference type="ARBA" id="ARBA00022857"/>
    </source>
</evidence>
<dbReference type="InterPro" id="IPR050006">
    <property type="entry name" value="LtnD"/>
</dbReference>